<reference evidence="1 2" key="1">
    <citation type="submission" date="2024-03" db="EMBL/GenBank/DDBJ databases">
        <title>Human intestinal bacterial collection.</title>
        <authorList>
            <person name="Pauvert C."/>
            <person name="Hitch T.C.A."/>
            <person name="Clavel T."/>
        </authorList>
    </citation>
    <scope>NUCLEOTIDE SEQUENCE [LARGE SCALE GENOMIC DNA]</scope>
    <source>
        <strain evidence="1 2">CLA-AA-H78B</strain>
    </source>
</reference>
<accession>A0ABV1HY55</accession>
<name>A0ABV1HY55_9FIRM</name>
<dbReference type="NCBIfam" id="TIGR02242">
    <property type="entry name" value="tail_TIGR02242"/>
    <property type="match status" value="1"/>
</dbReference>
<dbReference type="RefSeq" id="WP_118759817.1">
    <property type="nucleotide sequence ID" value="NZ_JBBMFC010000004.1"/>
</dbReference>
<evidence type="ECO:0000313" key="2">
    <source>
        <dbReference type="Proteomes" id="UP001470288"/>
    </source>
</evidence>
<protein>
    <recommendedName>
        <fullName evidence="3">Phage tail protein</fullName>
    </recommendedName>
</protein>
<dbReference type="InterPro" id="IPR011748">
    <property type="entry name" value="Unchr_phage_tail-like"/>
</dbReference>
<comment type="caution">
    <text evidence="1">The sequence shown here is derived from an EMBL/GenBank/DDBJ whole genome shotgun (WGS) entry which is preliminary data.</text>
</comment>
<evidence type="ECO:0000313" key="1">
    <source>
        <dbReference type="EMBL" id="MEQ2577868.1"/>
    </source>
</evidence>
<evidence type="ECO:0008006" key="3">
    <source>
        <dbReference type="Google" id="ProtNLM"/>
    </source>
</evidence>
<organism evidence="1 2">
    <name type="scientific">Hominiventricola aquisgranensis</name>
    <dbReference type="NCBI Taxonomy" id="3133164"/>
    <lineage>
        <taxon>Bacteria</taxon>
        <taxon>Bacillati</taxon>
        <taxon>Bacillota</taxon>
        <taxon>Clostridia</taxon>
        <taxon>Lachnospirales</taxon>
        <taxon>Lachnospiraceae</taxon>
        <taxon>Hominiventricola</taxon>
    </lineage>
</organism>
<proteinExistence type="predicted"/>
<dbReference type="Proteomes" id="UP001470288">
    <property type="component" value="Unassembled WGS sequence"/>
</dbReference>
<dbReference type="EMBL" id="JBBMFC010000004">
    <property type="protein sequence ID" value="MEQ2577868.1"/>
    <property type="molecule type" value="Genomic_DNA"/>
</dbReference>
<keyword evidence="2" id="KW-1185">Reference proteome</keyword>
<sequence>MMEEGKKINFYRLGLENGRRYRMELTDEYRLTGTGGGVFLYLAPVYDSRDRDGSWHRLVLEGDFYRCKYEVLVMATNENLTEQTEKAWEEGSSPDLFWPEGSYVRKVNTDDFLLHELKGRYLWVLIRISGAAVDSHFCMEGFRVEFPWTSFSGYLPEIYQEAGQNSFFERYMAVFQSMYEDLEQQVDHLPRILDYESTPDENLGTLLTWTGKPYGGAEPGAEKIRMLIRDLSKIQTGKGTVRVMKQMIQFVTGRDAVIMEYFKWHDWMRRGASQLERYEKLFGKNEDQFCVILDLTREGQPVVPEELQKLLQEYTPLGMNSNLIFLDWSSQMDTHCYLDKNSRLAIPERADTSGFSLDGNYVLG</sequence>
<gene>
    <name evidence="1" type="ORF">WMO62_03300</name>
</gene>